<dbReference type="InterPro" id="IPR009906">
    <property type="entry name" value="D-Glu_cyclase"/>
</dbReference>
<dbReference type="PANTHER" id="PTHR32022:SF10">
    <property type="entry name" value="D-GLUTAMATE CYCLASE, MITOCHONDRIAL"/>
    <property type="match status" value="1"/>
</dbReference>
<feature type="compositionally biased region" description="Pro residues" evidence="4">
    <location>
        <begin position="11"/>
        <end position="20"/>
    </location>
</feature>
<dbReference type="NCBIfam" id="NF003969">
    <property type="entry name" value="PRK05463.1"/>
    <property type="match status" value="1"/>
</dbReference>
<gene>
    <name evidence="5" type="ORF">ACFPA8_16540</name>
</gene>
<dbReference type="EMBL" id="JBHSFH010000007">
    <property type="protein sequence ID" value="MFC4495738.1"/>
    <property type="molecule type" value="Genomic_DNA"/>
</dbReference>
<dbReference type="PIRSF" id="PIRSF029755">
    <property type="entry name" value="UCP029755"/>
    <property type="match status" value="1"/>
</dbReference>
<dbReference type="Gene3D" id="3.40.1640.10">
    <property type="entry name" value="PSTPO5379-like"/>
    <property type="match status" value="1"/>
</dbReference>
<evidence type="ECO:0000256" key="2">
    <source>
        <dbReference type="ARBA" id="ARBA00023239"/>
    </source>
</evidence>
<organism evidence="5 6">
    <name type="scientific">Streptomyces ovatisporus</name>
    <dbReference type="NCBI Taxonomy" id="1128682"/>
    <lineage>
        <taxon>Bacteria</taxon>
        <taxon>Bacillati</taxon>
        <taxon>Actinomycetota</taxon>
        <taxon>Actinomycetes</taxon>
        <taxon>Kitasatosporales</taxon>
        <taxon>Streptomycetaceae</taxon>
        <taxon>Streptomyces</taxon>
    </lineage>
</organism>
<dbReference type="PANTHER" id="PTHR32022">
    <property type="entry name" value="D-GLUTAMATE CYCLASE, MITOCHONDRIAL"/>
    <property type="match status" value="1"/>
</dbReference>
<dbReference type="RefSeq" id="WP_386449024.1">
    <property type="nucleotide sequence ID" value="NZ_JBHSFH010000007.1"/>
</dbReference>
<dbReference type="HAMAP" id="MF_01830">
    <property type="entry name" value="Hydro_lyase"/>
    <property type="match status" value="1"/>
</dbReference>
<dbReference type="InterPro" id="IPR016938">
    <property type="entry name" value="UPF0317"/>
</dbReference>
<dbReference type="InterPro" id="IPR038021">
    <property type="entry name" value="Putative_hydro-lyase"/>
</dbReference>
<reference evidence="6" key="1">
    <citation type="journal article" date="2019" name="Int. J. Syst. Evol. Microbiol.">
        <title>The Global Catalogue of Microorganisms (GCM) 10K type strain sequencing project: providing services to taxonomists for standard genome sequencing and annotation.</title>
        <authorList>
            <consortium name="The Broad Institute Genomics Platform"/>
            <consortium name="The Broad Institute Genome Sequencing Center for Infectious Disease"/>
            <person name="Wu L."/>
            <person name="Ma J."/>
        </authorList>
    </citation>
    <scope>NUCLEOTIDE SEQUENCE [LARGE SCALE GENOMIC DNA]</scope>
    <source>
        <strain evidence="6">CGMCC 4.7357</strain>
    </source>
</reference>
<evidence type="ECO:0000313" key="5">
    <source>
        <dbReference type="EMBL" id="MFC4495738.1"/>
    </source>
</evidence>
<evidence type="ECO:0000256" key="3">
    <source>
        <dbReference type="HAMAP-Rule" id="MF_01830"/>
    </source>
</evidence>
<protein>
    <recommendedName>
        <fullName evidence="3">Putative hydro-lyase ACFPA8_16540</fullName>
        <ecNumber evidence="3">4.2.1.-</ecNumber>
    </recommendedName>
</protein>
<feature type="region of interest" description="Disordered" evidence="4">
    <location>
        <begin position="1"/>
        <end position="43"/>
    </location>
</feature>
<proteinExistence type="inferred from homology"/>
<accession>A0ABV9AAX2</accession>
<comment type="similarity">
    <text evidence="1 3">Belongs to the D-glutamate cyclase family.</text>
</comment>
<dbReference type="Proteomes" id="UP001595997">
    <property type="component" value="Unassembled WGS sequence"/>
</dbReference>
<dbReference type="EC" id="4.2.1.-" evidence="3"/>
<dbReference type="Gene3D" id="3.30.2040.10">
    <property type="entry name" value="PSTPO5379-like domain"/>
    <property type="match status" value="1"/>
</dbReference>
<evidence type="ECO:0000256" key="4">
    <source>
        <dbReference type="SAM" id="MobiDB-lite"/>
    </source>
</evidence>
<evidence type="ECO:0000256" key="1">
    <source>
        <dbReference type="ARBA" id="ARBA00007896"/>
    </source>
</evidence>
<comment type="caution">
    <text evidence="5">The sequence shown here is derived from an EMBL/GenBank/DDBJ whole genome shotgun (WGS) entry which is preliminary data.</text>
</comment>
<feature type="compositionally biased region" description="Low complexity" evidence="4">
    <location>
        <begin position="21"/>
        <end position="37"/>
    </location>
</feature>
<keyword evidence="2 3" id="KW-0456">Lyase</keyword>
<sequence length="279" mass="29708">MSRTTQGTPAVPGPASPPGGPAAAAGPEEARAAFRAGSTAPTSGWAPGCTQVNIISVPRDWAYDVLLFCQRNPRPCPVLDVTDPGETSTVLAPGADLRTDLPAYRVWEDGELVEEPEEVTGRWRNDLVTFLIGCSFTFEWALAGAGVPLRHLEQERNVPMYVTDRPCRPAGQMHGPMVVSMRPVPEELVGTAARITGRMPAVHGAPVHSGDPSRIGIADLGSPDFGDAVDARPGDVPVFWACGVTPQAAVMASRPPFAITHAPGRMFITDVRDERYLVP</sequence>
<keyword evidence="6" id="KW-1185">Reference proteome</keyword>
<name>A0ABV9AAX2_9ACTN</name>
<evidence type="ECO:0000313" key="6">
    <source>
        <dbReference type="Proteomes" id="UP001595997"/>
    </source>
</evidence>
<dbReference type="Pfam" id="PF07286">
    <property type="entry name" value="D-Glu_cyclase"/>
    <property type="match status" value="1"/>
</dbReference>
<dbReference type="SUPFAM" id="SSF160920">
    <property type="entry name" value="PSTPO5379-like"/>
    <property type="match status" value="1"/>
</dbReference>